<keyword evidence="2" id="KW-0067">ATP-binding</keyword>
<dbReference type="InterPro" id="IPR008266">
    <property type="entry name" value="Tyr_kinase_AS"/>
</dbReference>
<keyword evidence="5" id="KW-1185">Reference proteome</keyword>
<dbReference type="InterPro" id="IPR011009">
    <property type="entry name" value="Kinase-like_dom_sf"/>
</dbReference>
<dbReference type="OrthoDB" id="346907at2759"/>
<keyword evidence="4" id="KW-0808">Transferase</keyword>
<evidence type="ECO:0000256" key="1">
    <source>
        <dbReference type="ARBA" id="ARBA00022741"/>
    </source>
</evidence>
<dbReference type="PIRSF" id="PIRSF000654">
    <property type="entry name" value="Integrin-linked_kinase"/>
    <property type="match status" value="1"/>
</dbReference>
<evidence type="ECO:0000256" key="2">
    <source>
        <dbReference type="ARBA" id="ARBA00022840"/>
    </source>
</evidence>
<dbReference type="PANTHER" id="PTHR44329">
    <property type="entry name" value="SERINE/THREONINE-PROTEIN KINASE TNNI3K-RELATED"/>
    <property type="match status" value="1"/>
</dbReference>
<reference evidence="4" key="1">
    <citation type="submission" date="2020-11" db="EMBL/GenBank/DDBJ databases">
        <authorList>
            <consortium name="DOE Joint Genome Institute"/>
            <person name="Ahrendt S."/>
            <person name="Riley R."/>
            <person name="Andreopoulos W."/>
            <person name="Labutti K."/>
            <person name="Pangilinan J."/>
            <person name="Ruiz-Duenas F.J."/>
            <person name="Barrasa J.M."/>
            <person name="Sanchez-Garcia M."/>
            <person name="Camarero S."/>
            <person name="Miyauchi S."/>
            <person name="Serrano A."/>
            <person name="Linde D."/>
            <person name="Babiker R."/>
            <person name="Drula E."/>
            <person name="Ayuso-Fernandez I."/>
            <person name="Pacheco R."/>
            <person name="Padilla G."/>
            <person name="Ferreira P."/>
            <person name="Barriuso J."/>
            <person name="Kellner H."/>
            <person name="Castanera R."/>
            <person name="Alfaro M."/>
            <person name="Ramirez L."/>
            <person name="Pisabarro A.G."/>
            <person name="Kuo A."/>
            <person name="Tritt A."/>
            <person name="Lipzen A."/>
            <person name="He G."/>
            <person name="Yan M."/>
            <person name="Ng V."/>
            <person name="Cullen D."/>
            <person name="Martin F."/>
            <person name="Rosso M.-N."/>
            <person name="Henrissat B."/>
            <person name="Hibbett D."/>
            <person name="Martinez A.T."/>
            <person name="Grigoriev I.V."/>
        </authorList>
    </citation>
    <scope>NUCLEOTIDE SEQUENCE</scope>
    <source>
        <strain evidence="4">CBS 247.69</strain>
    </source>
</reference>
<sequence>MDIERLGEWHETSGGFAIVYIAHWRNNGRKRKVGVKVIKTPAPHGCSGDKIANKRLRSEIMIWSRLDHPNILPLLGITYGFGAQGVYGMVCPWIDNGDLSHYLKVNEGISLPERITMLSEIAEALYYLHSNSVVHGDLTGNNILVADDGKMLLCDFGLSSIKEDYSKEFYHTTSTPKYNLPWTAPEIVLSEFPPRPNQKTDVYSFGSVMLQVLSGTRPYHGMAEGMIVLSLFDLGIPPRPEGVLVSDDLWSFMLKCWDRNPQKRLVVADIRDYVSLVSV</sequence>
<dbReference type="EMBL" id="MU150464">
    <property type="protein sequence ID" value="KAF9456081.1"/>
    <property type="molecule type" value="Genomic_DNA"/>
</dbReference>
<proteinExistence type="predicted"/>
<name>A0A9P6C8C9_9AGAR</name>
<organism evidence="4 5">
    <name type="scientific">Collybia nuda</name>
    <dbReference type="NCBI Taxonomy" id="64659"/>
    <lineage>
        <taxon>Eukaryota</taxon>
        <taxon>Fungi</taxon>
        <taxon>Dikarya</taxon>
        <taxon>Basidiomycota</taxon>
        <taxon>Agaricomycotina</taxon>
        <taxon>Agaricomycetes</taxon>
        <taxon>Agaricomycetidae</taxon>
        <taxon>Agaricales</taxon>
        <taxon>Tricholomatineae</taxon>
        <taxon>Clitocybaceae</taxon>
        <taxon>Collybia</taxon>
    </lineage>
</organism>
<dbReference type="PRINTS" id="PR00109">
    <property type="entry name" value="TYRKINASE"/>
</dbReference>
<keyword evidence="1" id="KW-0547">Nucleotide-binding</keyword>
<dbReference type="Proteomes" id="UP000807353">
    <property type="component" value="Unassembled WGS sequence"/>
</dbReference>
<gene>
    <name evidence="4" type="ORF">BDZ94DRAFT_1204973</name>
</gene>
<feature type="domain" description="Protein kinase" evidence="3">
    <location>
        <begin position="5"/>
        <end position="276"/>
    </location>
</feature>
<dbReference type="InterPro" id="IPR000719">
    <property type="entry name" value="Prot_kinase_dom"/>
</dbReference>
<dbReference type="GO" id="GO:0004674">
    <property type="term" value="F:protein serine/threonine kinase activity"/>
    <property type="evidence" value="ECO:0007669"/>
    <property type="project" value="TreeGrafter"/>
</dbReference>
<dbReference type="PANTHER" id="PTHR44329:SF298">
    <property type="entry name" value="MIXED LINEAGE KINASE DOMAIN-LIKE PROTEIN"/>
    <property type="match status" value="1"/>
</dbReference>
<evidence type="ECO:0000259" key="3">
    <source>
        <dbReference type="PROSITE" id="PS50011"/>
    </source>
</evidence>
<dbReference type="InterPro" id="IPR051681">
    <property type="entry name" value="Ser/Thr_Kinases-Pseudokinases"/>
</dbReference>
<dbReference type="Pfam" id="PF07714">
    <property type="entry name" value="PK_Tyr_Ser-Thr"/>
    <property type="match status" value="1"/>
</dbReference>
<evidence type="ECO:0000313" key="4">
    <source>
        <dbReference type="EMBL" id="KAF9456081.1"/>
    </source>
</evidence>
<protein>
    <submittedName>
        <fullName evidence="4">Kinase-like domain-containing protein</fullName>
    </submittedName>
</protein>
<accession>A0A9P6C8C9</accession>
<dbReference type="GO" id="GO:0005524">
    <property type="term" value="F:ATP binding"/>
    <property type="evidence" value="ECO:0007669"/>
    <property type="project" value="UniProtKB-KW"/>
</dbReference>
<dbReference type="PROSITE" id="PS50011">
    <property type="entry name" value="PROTEIN_KINASE_DOM"/>
    <property type="match status" value="1"/>
</dbReference>
<dbReference type="PROSITE" id="PS00109">
    <property type="entry name" value="PROTEIN_KINASE_TYR"/>
    <property type="match status" value="1"/>
</dbReference>
<comment type="caution">
    <text evidence="4">The sequence shown here is derived from an EMBL/GenBank/DDBJ whole genome shotgun (WGS) entry which is preliminary data.</text>
</comment>
<dbReference type="Gene3D" id="1.10.510.10">
    <property type="entry name" value="Transferase(Phosphotransferase) domain 1"/>
    <property type="match status" value="1"/>
</dbReference>
<dbReference type="AlphaFoldDB" id="A0A9P6C8C9"/>
<evidence type="ECO:0000313" key="5">
    <source>
        <dbReference type="Proteomes" id="UP000807353"/>
    </source>
</evidence>
<keyword evidence="4" id="KW-0418">Kinase</keyword>
<dbReference type="SUPFAM" id="SSF56112">
    <property type="entry name" value="Protein kinase-like (PK-like)"/>
    <property type="match status" value="1"/>
</dbReference>
<dbReference type="InterPro" id="IPR001245">
    <property type="entry name" value="Ser-Thr/Tyr_kinase_cat_dom"/>
</dbReference>